<proteinExistence type="predicted"/>
<evidence type="ECO:0000313" key="2">
    <source>
        <dbReference type="EMBL" id="GIL74411.1"/>
    </source>
</evidence>
<feature type="region of interest" description="Disordered" evidence="1">
    <location>
        <begin position="1"/>
        <end position="21"/>
    </location>
</feature>
<feature type="non-terminal residue" evidence="2">
    <location>
        <position position="1"/>
    </location>
</feature>
<protein>
    <submittedName>
        <fullName evidence="2">Uncharacterized protein</fullName>
    </submittedName>
</protein>
<accession>A0A8J4C4C1</accession>
<gene>
    <name evidence="2" type="ORF">Vretifemale_4287</name>
</gene>
<evidence type="ECO:0000313" key="3">
    <source>
        <dbReference type="Proteomes" id="UP000747110"/>
    </source>
</evidence>
<dbReference type="Proteomes" id="UP000747110">
    <property type="component" value="Unassembled WGS sequence"/>
</dbReference>
<feature type="compositionally biased region" description="Basic and acidic residues" evidence="1">
    <location>
        <begin position="1"/>
        <end position="10"/>
    </location>
</feature>
<comment type="caution">
    <text evidence="2">The sequence shown here is derived from an EMBL/GenBank/DDBJ whole genome shotgun (WGS) entry which is preliminary data.</text>
</comment>
<organism evidence="2 3">
    <name type="scientific">Volvox reticuliferus</name>
    <dbReference type="NCBI Taxonomy" id="1737510"/>
    <lineage>
        <taxon>Eukaryota</taxon>
        <taxon>Viridiplantae</taxon>
        <taxon>Chlorophyta</taxon>
        <taxon>core chlorophytes</taxon>
        <taxon>Chlorophyceae</taxon>
        <taxon>CS clade</taxon>
        <taxon>Chlamydomonadales</taxon>
        <taxon>Volvocaceae</taxon>
        <taxon>Volvox</taxon>
    </lineage>
</organism>
<dbReference type="OrthoDB" id="203237at2759"/>
<sequence>ASRRQQRTDNQDVGSAAAASGVGTALGEASGIGRKLSTKPSKLARLRRKVMSVQQLWIWPFTRYKPTNQVMLCYRTLFQDLGLPGANEDYLAAKFRDELMPLRGWVHRNMPKLLHINK</sequence>
<reference evidence="2" key="1">
    <citation type="journal article" date="2021" name="Proc. Natl. Acad. Sci. U.S.A.">
        <title>Three genomes in the algal genus Volvox reveal the fate of a haploid sex-determining region after a transition to homothallism.</title>
        <authorList>
            <person name="Yamamoto K."/>
            <person name="Hamaji T."/>
            <person name="Kawai-Toyooka H."/>
            <person name="Matsuzaki R."/>
            <person name="Takahashi F."/>
            <person name="Nishimura Y."/>
            <person name="Kawachi M."/>
            <person name="Noguchi H."/>
            <person name="Minakuchi Y."/>
            <person name="Umen J.G."/>
            <person name="Toyoda A."/>
            <person name="Nozaki H."/>
        </authorList>
    </citation>
    <scope>NUCLEOTIDE SEQUENCE</scope>
    <source>
        <strain evidence="2">NIES-3786</strain>
    </source>
</reference>
<feature type="non-terminal residue" evidence="2">
    <location>
        <position position="118"/>
    </location>
</feature>
<evidence type="ECO:0000256" key="1">
    <source>
        <dbReference type="SAM" id="MobiDB-lite"/>
    </source>
</evidence>
<dbReference type="AlphaFoldDB" id="A0A8J4C4C1"/>
<name>A0A8J4C4C1_9CHLO</name>
<keyword evidence="3" id="KW-1185">Reference proteome</keyword>
<dbReference type="EMBL" id="BNCP01000006">
    <property type="protein sequence ID" value="GIL74411.1"/>
    <property type="molecule type" value="Genomic_DNA"/>
</dbReference>